<evidence type="ECO:0000313" key="6">
    <source>
        <dbReference type="Proteomes" id="UP000324897"/>
    </source>
</evidence>
<feature type="domain" description="Peptidase A1" evidence="4">
    <location>
        <begin position="509"/>
        <end position="837"/>
    </location>
</feature>
<evidence type="ECO:0000256" key="2">
    <source>
        <dbReference type="ARBA" id="ARBA00022670"/>
    </source>
</evidence>
<name>A0A5J9VD06_9POAL</name>
<feature type="domain" description="Peptidase A1" evidence="4">
    <location>
        <begin position="78"/>
        <end position="426"/>
    </location>
</feature>
<keyword evidence="3" id="KW-0378">Hydrolase</keyword>
<evidence type="ECO:0000313" key="5">
    <source>
        <dbReference type="EMBL" id="TVU34009.1"/>
    </source>
</evidence>
<dbReference type="FunFam" id="2.40.70.10:FF:000021">
    <property type="entry name" value="Aspartyl protease AED1"/>
    <property type="match status" value="2"/>
</dbReference>
<dbReference type="OrthoDB" id="683723at2759"/>
<dbReference type="EMBL" id="RWGY01000009">
    <property type="protein sequence ID" value="TVU34009.1"/>
    <property type="molecule type" value="Genomic_DNA"/>
</dbReference>
<comment type="similarity">
    <text evidence="1">Belongs to the peptidase A1 family.</text>
</comment>
<dbReference type="PANTHER" id="PTHR47967">
    <property type="entry name" value="OS07G0603500 PROTEIN-RELATED"/>
    <property type="match status" value="1"/>
</dbReference>
<dbReference type="InterPro" id="IPR032799">
    <property type="entry name" value="TAXi_C"/>
</dbReference>
<dbReference type="GO" id="GO:0005576">
    <property type="term" value="C:extracellular region"/>
    <property type="evidence" value="ECO:0007669"/>
    <property type="project" value="TreeGrafter"/>
</dbReference>
<dbReference type="PROSITE" id="PS51767">
    <property type="entry name" value="PEPTIDASE_A1"/>
    <property type="match status" value="2"/>
</dbReference>
<keyword evidence="6" id="KW-1185">Reference proteome</keyword>
<dbReference type="InterPro" id="IPR032861">
    <property type="entry name" value="TAXi_N"/>
</dbReference>
<feature type="non-terminal residue" evidence="5">
    <location>
        <position position="1"/>
    </location>
</feature>
<dbReference type="GO" id="GO:0006508">
    <property type="term" value="P:proteolysis"/>
    <property type="evidence" value="ECO:0007669"/>
    <property type="project" value="UniProtKB-KW"/>
</dbReference>
<dbReference type="Proteomes" id="UP000324897">
    <property type="component" value="Unassembled WGS sequence"/>
</dbReference>
<comment type="caution">
    <text evidence="5">The sequence shown here is derived from an EMBL/GenBank/DDBJ whole genome shotgun (WGS) entry which is preliminary data.</text>
</comment>
<keyword evidence="2" id="KW-0645">Protease</keyword>
<dbReference type="Gene3D" id="2.40.70.10">
    <property type="entry name" value="Acid Proteases"/>
    <property type="match status" value="4"/>
</dbReference>
<gene>
    <name evidence="5" type="ORF">EJB05_15830</name>
</gene>
<dbReference type="InterPro" id="IPR051708">
    <property type="entry name" value="Plant_Aspart_Prot_A1"/>
</dbReference>
<dbReference type="InterPro" id="IPR021109">
    <property type="entry name" value="Peptidase_aspartic_dom_sf"/>
</dbReference>
<dbReference type="Gramene" id="TVU34009">
    <property type="protein sequence ID" value="TVU34009"/>
    <property type="gene ID" value="EJB05_15830"/>
</dbReference>
<evidence type="ECO:0000256" key="1">
    <source>
        <dbReference type="ARBA" id="ARBA00007447"/>
    </source>
</evidence>
<dbReference type="AlphaFoldDB" id="A0A5J9VD06"/>
<dbReference type="GO" id="GO:0008233">
    <property type="term" value="F:peptidase activity"/>
    <property type="evidence" value="ECO:0007669"/>
    <property type="project" value="UniProtKB-KW"/>
</dbReference>
<dbReference type="Pfam" id="PF14541">
    <property type="entry name" value="TAXi_C"/>
    <property type="match status" value="2"/>
</dbReference>
<evidence type="ECO:0000259" key="4">
    <source>
        <dbReference type="PROSITE" id="PS51767"/>
    </source>
</evidence>
<dbReference type="SUPFAM" id="SSF50630">
    <property type="entry name" value="Acid proteases"/>
    <property type="match status" value="2"/>
</dbReference>
<accession>A0A5J9VD06</accession>
<dbReference type="Pfam" id="PF14543">
    <property type="entry name" value="TAXi_N"/>
    <property type="match status" value="2"/>
</dbReference>
<dbReference type="InterPro" id="IPR033121">
    <property type="entry name" value="PEPTIDASE_A1"/>
</dbReference>
<proteinExistence type="inferred from homology"/>
<protein>
    <recommendedName>
        <fullName evidence="4">Peptidase A1 domain-containing protein</fullName>
    </recommendedName>
</protein>
<reference evidence="5 6" key="1">
    <citation type="journal article" date="2019" name="Sci. Rep.">
        <title>A high-quality genome of Eragrostis curvula grass provides insights into Poaceae evolution and supports new strategies to enhance forage quality.</title>
        <authorList>
            <person name="Carballo J."/>
            <person name="Santos B.A.C.M."/>
            <person name="Zappacosta D."/>
            <person name="Garbus I."/>
            <person name="Selva J.P."/>
            <person name="Gallo C.A."/>
            <person name="Diaz A."/>
            <person name="Albertini E."/>
            <person name="Caccamo M."/>
            <person name="Echenique V."/>
        </authorList>
    </citation>
    <scope>NUCLEOTIDE SEQUENCE [LARGE SCALE GENOMIC DNA]</scope>
    <source>
        <strain evidence="6">cv. Victoria</strain>
        <tissue evidence="5">Leaf</tissue>
    </source>
</reference>
<sequence>NKQYQQRKTGRGALRLSLLNLEHPCSPVWHQGSLSWHRSRSLERERRLAARLLLRRRRQEPATEISAPVTLAGAYYGFVAQVSLGTPPTRQTVLIDTAASFSWVQCEPCGGTGTAAGCFDQDGPRFNPDDSTTYRETPCLSPSCLLTVGNTSAPGHCTKRKDRCIYYMKYMDGSASVGLVGTDTLTFGEVAIPGFVFGCSNLYSGVFGRYSGTFGFAATGKLSILSQVAERTGRYRAFSYYLPSPTSVGYIQVGAYDEDELEFTPMFTNVLPSQMFEKLRDAVAERIKGYDRVQSARSCFEPAFLSGETVIPAVEMHFRNGVRLRLDQNKLMFKGRDGRLCLGFASGDMCKAGQPPVRAMCDDGAVVQVTEMSPVEKHGRQYGSYTRLFVVQAETQVEESMRVLVVALVGLLFTSTEASVDCSGVWKDQSKHQLSKTNGGVFRLILLHHRHPCSPGGQQADTSLSWLRSLSLERERQLAARLFYRRRRRHVPPTNISAPVTSAGAFYGFVAQVGLGTPPTRQTVLVDTAASFSWVQCFNEDDGQRFDPGASTTYRKLPCTSPSCLPVTGNTSAPGLCAVQENRCVYYIKYPDGSVSVGRMGTNTLTFGDGEAIPGFVFGCSNNYMGVFGRYAGTFGFGNGNLSFLSQVQERTGQYRAFSYYLPSPTSVGYIQVGAYDEGGLEFTPMYTRGSDYYIALTGITVDGCSLELAGSWASPRAAVVPCYLDLGTEFSVLPNQVYEKLYEAVAERIKGYDRVRSWPGCFEPAYLSTERVIPAVQLDFSNGVRLPLDEQKLLFEAHDGMLCLGFAPGEYYLLGAMQMQMMYAAQDVEKSRMGFSSSS</sequence>
<organism evidence="5 6">
    <name type="scientific">Eragrostis curvula</name>
    <name type="common">weeping love grass</name>
    <dbReference type="NCBI Taxonomy" id="38414"/>
    <lineage>
        <taxon>Eukaryota</taxon>
        <taxon>Viridiplantae</taxon>
        <taxon>Streptophyta</taxon>
        <taxon>Embryophyta</taxon>
        <taxon>Tracheophyta</taxon>
        <taxon>Spermatophyta</taxon>
        <taxon>Magnoliopsida</taxon>
        <taxon>Liliopsida</taxon>
        <taxon>Poales</taxon>
        <taxon>Poaceae</taxon>
        <taxon>PACMAD clade</taxon>
        <taxon>Chloridoideae</taxon>
        <taxon>Eragrostideae</taxon>
        <taxon>Eragrostidinae</taxon>
        <taxon>Eragrostis</taxon>
    </lineage>
</organism>
<evidence type="ECO:0000256" key="3">
    <source>
        <dbReference type="ARBA" id="ARBA00022801"/>
    </source>
</evidence>